<evidence type="ECO:0000256" key="6">
    <source>
        <dbReference type="PIRSR" id="PIRSR602129-50"/>
    </source>
</evidence>
<dbReference type="GO" id="GO:0030170">
    <property type="term" value="F:pyridoxal phosphate binding"/>
    <property type="evidence" value="ECO:0007669"/>
    <property type="project" value="InterPro"/>
</dbReference>
<gene>
    <name evidence="9" type="ORF">E3O19_05680</name>
</gene>
<dbReference type="InterPro" id="IPR015424">
    <property type="entry name" value="PyrdxlP-dep_Trfase"/>
</dbReference>
<comment type="similarity">
    <text evidence="2 7">Belongs to the group II decarboxylase family.</text>
</comment>
<dbReference type="InterPro" id="IPR010977">
    <property type="entry name" value="Aromatic_deC"/>
</dbReference>
<keyword evidence="5 7" id="KW-0456">Lyase</keyword>
<sequence length="491" mass="50873">MSAQPDAFEAALQRARVHAMEWLASVPARPVGPSRTADELRAGFAAPLPEQPTDPAEVIDELARLAEPGLMAMPSGRFFGWVIGGTLPAALAADWLVSAWDQNAGMRFASPAVAAAEEAAAGWLLDLLRLPPRSDVGFTTGGTTANFVGLAAGRQAVLDRVGWDLAGLGLSGAPRIRVFAGAERHDVIDLVLRYLGLGAPILVDADEQGRIRPDALAAAMDDGAVPVGPAIVCLQAGNLHSGAFDPMADAIAVAHDRGAWVHVDGAFGLWAAVSRRYREALAGLELADSWATDGHKTLNVPYDCGMAIVARPDVVRAAFGVHTSYLITDSSGPGDPFDKVPELSRRARGVTVWAALRSLGRAGTIALVERLADRAAELAAGIARIPGALVLNEVVFTQVSVSFGDDERTRRVTTALLNGGVAWMSGSRWHGRDVLRISVSNWSTDADDVALSLAALERAVASVDAAGATAGSTAGATAGSTAGNSGTGPAN</sequence>
<dbReference type="GO" id="GO:0019752">
    <property type="term" value="P:carboxylic acid metabolic process"/>
    <property type="evidence" value="ECO:0007669"/>
    <property type="project" value="InterPro"/>
</dbReference>
<accession>A0A4V3IF71</accession>
<keyword evidence="10" id="KW-1185">Reference proteome</keyword>
<evidence type="ECO:0000256" key="7">
    <source>
        <dbReference type="RuleBase" id="RU000382"/>
    </source>
</evidence>
<dbReference type="SUPFAM" id="SSF53383">
    <property type="entry name" value="PLP-dependent transferases"/>
    <property type="match status" value="1"/>
</dbReference>
<evidence type="ECO:0000256" key="5">
    <source>
        <dbReference type="ARBA" id="ARBA00023239"/>
    </source>
</evidence>
<dbReference type="RefSeq" id="WP_134566029.1">
    <property type="nucleotide sequence ID" value="NZ_SOFP01000029.1"/>
</dbReference>
<evidence type="ECO:0000256" key="8">
    <source>
        <dbReference type="SAM" id="MobiDB-lite"/>
    </source>
</evidence>
<dbReference type="GO" id="GO:0004058">
    <property type="term" value="F:aromatic-L-amino-acid decarboxylase activity"/>
    <property type="evidence" value="ECO:0007669"/>
    <property type="project" value="UniProtKB-ARBA"/>
</dbReference>
<dbReference type="EMBL" id="SOFP01000029">
    <property type="protein sequence ID" value="TFC17619.1"/>
    <property type="molecule type" value="Genomic_DNA"/>
</dbReference>
<dbReference type="InterPro" id="IPR015421">
    <property type="entry name" value="PyrdxlP-dep_Trfase_major"/>
</dbReference>
<dbReference type="PANTHER" id="PTHR11999:SF70">
    <property type="entry name" value="MIP05841P"/>
    <property type="match status" value="1"/>
</dbReference>
<evidence type="ECO:0000256" key="3">
    <source>
        <dbReference type="ARBA" id="ARBA00022793"/>
    </source>
</evidence>
<comment type="cofactor">
    <cofactor evidence="1 6 7">
        <name>pyridoxal 5'-phosphate</name>
        <dbReference type="ChEBI" id="CHEBI:597326"/>
    </cofactor>
</comment>
<keyword evidence="9" id="KW-0808">Transferase</keyword>
<protein>
    <submittedName>
        <fullName evidence="9">Aspartate aminotransferase family protein</fullName>
    </submittedName>
</protein>
<dbReference type="GO" id="GO:0008483">
    <property type="term" value="F:transaminase activity"/>
    <property type="evidence" value="ECO:0007669"/>
    <property type="project" value="UniProtKB-KW"/>
</dbReference>
<dbReference type="Gene3D" id="3.40.640.10">
    <property type="entry name" value="Type I PLP-dependent aspartate aminotransferase-like (Major domain)"/>
    <property type="match status" value="1"/>
</dbReference>
<dbReference type="AlphaFoldDB" id="A0A4V3IF71"/>
<feature type="modified residue" description="N6-(pyridoxal phosphate)lysine" evidence="6">
    <location>
        <position position="296"/>
    </location>
</feature>
<evidence type="ECO:0000313" key="10">
    <source>
        <dbReference type="Proteomes" id="UP000298412"/>
    </source>
</evidence>
<reference evidence="9 10" key="1">
    <citation type="submission" date="2019-03" db="EMBL/GenBank/DDBJ databases">
        <title>Genomics of glacier-inhabiting Cryobacterium strains.</title>
        <authorList>
            <person name="Liu Q."/>
            <person name="Xin Y.-H."/>
        </authorList>
    </citation>
    <scope>NUCLEOTIDE SEQUENCE [LARGE SCALE GENOMIC DNA]</scope>
    <source>
        <strain evidence="9 10">MDT1-3</strain>
    </source>
</reference>
<evidence type="ECO:0000256" key="1">
    <source>
        <dbReference type="ARBA" id="ARBA00001933"/>
    </source>
</evidence>
<dbReference type="Gene3D" id="3.90.1150.10">
    <property type="entry name" value="Aspartate Aminotransferase, domain 1"/>
    <property type="match status" value="1"/>
</dbReference>
<comment type="caution">
    <text evidence="9">The sequence shown here is derived from an EMBL/GenBank/DDBJ whole genome shotgun (WGS) entry which is preliminary data.</text>
</comment>
<keyword evidence="4 6" id="KW-0663">Pyridoxal phosphate</keyword>
<proteinExistence type="inferred from homology"/>
<dbReference type="Pfam" id="PF00282">
    <property type="entry name" value="Pyridoxal_deC"/>
    <property type="match status" value="1"/>
</dbReference>
<evidence type="ECO:0000256" key="2">
    <source>
        <dbReference type="ARBA" id="ARBA00009533"/>
    </source>
</evidence>
<dbReference type="OrthoDB" id="3335676at2"/>
<feature type="region of interest" description="Disordered" evidence="8">
    <location>
        <begin position="470"/>
        <end position="491"/>
    </location>
</feature>
<name>A0A4V3IF71_9MICO</name>
<evidence type="ECO:0000313" key="9">
    <source>
        <dbReference type="EMBL" id="TFC17619.1"/>
    </source>
</evidence>
<keyword evidence="3" id="KW-0210">Decarboxylase</keyword>
<organism evidence="9 10">
    <name type="scientific">Cryobacterium algoritolerans</name>
    <dbReference type="NCBI Taxonomy" id="1259184"/>
    <lineage>
        <taxon>Bacteria</taxon>
        <taxon>Bacillati</taxon>
        <taxon>Actinomycetota</taxon>
        <taxon>Actinomycetes</taxon>
        <taxon>Micrococcales</taxon>
        <taxon>Microbacteriaceae</taxon>
        <taxon>Cryobacterium</taxon>
    </lineage>
</organism>
<keyword evidence="9" id="KW-0032">Aminotransferase</keyword>
<dbReference type="Proteomes" id="UP000298412">
    <property type="component" value="Unassembled WGS sequence"/>
</dbReference>
<dbReference type="InterPro" id="IPR015422">
    <property type="entry name" value="PyrdxlP-dep_Trfase_small"/>
</dbReference>
<dbReference type="PANTHER" id="PTHR11999">
    <property type="entry name" value="GROUP II PYRIDOXAL-5-PHOSPHATE DECARBOXYLASE"/>
    <property type="match status" value="1"/>
</dbReference>
<evidence type="ECO:0000256" key="4">
    <source>
        <dbReference type="ARBA" id="ARBA00022898"/>
    </source>
</evidence>
<dbReference type="InterPro" id="IPR002129">
    <property type="entry name" value="PyrdxlP-dep_de-COase"/>
</dbReference>